<dbReference type="AlphaFoldDB" id="A0A699GNE8"/>
<evidence type="ECO:0008006" key="2">
    <source>
        <dbReference type="Google" id="ProtNLM"/>
    </source>
</evidence>
<gene>
    <name evidence="1" type="ORF">Tci_106118</name>
</gene>
<comment type="caution">
    <text evidence="1">The sequence shown here is derived from an EMBL/GenBank/DDBJ whole genome shotgun (WGS) entry which is preliminary data.</text>
</comment>
<proteinExistence type="predicted"/>
<protein>
    <recommendedName>
        <fullName evidence="2">Reverse transcriptase domain-containing protein</fullName>
    </recommendedName>
</protein>
<name>A0A699GNE8_TANCI</name>
<accession>A0A699GNE8</accession>
<sequence>MDSYDDEGIGDIIVGRLFCKEACIKANRFDGMITICKWNDSVTYQMAHSHPRFKHLTNAQCNEMRQFLKTEKISDRFVTPCFVNGLEAYDGEINLGIEENMISNEFAVKLCLEHEVKHGNKVVKNELIVALKGEIYFVKFILNPEEDDVEPGVIFRRSFLHLTKEIADFRTGTVTIYHELDPFLFVCKMGKSNRNKRKQLEKYQLIYYDMGPSIDKYKKIPDEICLDKMNPDGINKEEEESIIKIKGETLIEKEDPRKFVISIRLEGKINLNALADIGLDINVMPYRIYKELGREETSRKYAKGLLLLVEDLMLLVVAAAKLPILNPNEFDLWKIRIEQYFLMIDYSLWEVILNGDSPTPTRVVDGVVQAVAPTTANTNESVSVVTSVFAASFKVLISTLLNVDNLSDPVIYSFFASQFNSPQLDNDDLKQIDANDLEEMDLK</sequence>
<organism evidence="1">
    <name type="scientific">Tanacetum cinerariifolium</name>
    <name type="common">Dalmatian daisy</name>
    <name type="synonym">Chrysanthemum cinerariifolium</name>
    <dbReference type="NCBI Taxonomy" id="118510"/>
    <lineage>
        <taxon>Eukaryota</taxon>
        <taxon>Viridiplantae</taxon>
        <taxon>Streptophyta</taxon>
        <taxon>Embryophyta</taxon>
        <taxon>Tracheophyta</taxon>
        <taxon>Spermatophyta</taxon>
        <taxon>Magnoliopsida</taxon>
        <taxon>eudicotyledons</taxon>
        <taxon>Gunneridae</taxon>
        <taxon>Pentapetalae</taxon>
        <taxon>asterids</taxon>
        <taxon>campanulids</taxon>
        <taxon>Asterales</taxon>
        <taxon>Asteraceae</taxon>
        <taxon>Asteroideae</taxon>
        <taxon>Anthemideae</taxon>
        <taxon>Anthemidinae</taxon>
        <taxon>Tanacetum</taxon>
    </lineage>
</organism>
<dbReference type="EMBL" id="BKCJ010020830">
    <property type="protein sequence ID" value="GEV34141.1"/>
    <property type="molecule type" value="Genomic_DNA"/>
</dbReference>
<reference evidence="1" key="1">
    <citation type="journal article" date="2019" name="Sci. Rep.">
        <title>Draft genome of Tanacetum cinerariifolium, the natural source of mosquito coil.</title>
        <authorList>
            <person name="Yamashiro T."/>
            <person name="Shiraishi A."/>
            <person name="Satake H."/>
            <person name="Nakayama K."/>
        </authorList>
    </citation>
    <scope>NUCLEOTIDE SEQUENCE</scope>
</reference>
<evidence type="ECO:0000313" key="1">
    <source>
        <dbReference type="EMBL" id="GEV34141.1"/>
    </source>
</evidence>